<dbReference type="PANTHER" id="PTHR33784:SF10">
    <property type="entry name" value="F-BOX PROTEIN"/>
    <property type="match status" value="1"/>
</dbReference>
<dbReference type="InterPro" id="IPR057136">
    <property type="entry name" value="At2g35280_TPR_dom"/>
</dbReference>
<dbReference type="InterPro" id="IPR040338">
    <property type="entry name" value="At1g67623-like"/>
</dbReference>
<dbReference type="Gene3D" id="1.25.40.10">
    <property type="entry name" value="Tetratricopeptide repeat domain"/>
    <property type="match status" value="1"/>
</dbReference>
<dbReference type="PANTHER" id="PTHR33784">
    <property type="entry name" value="OS05G0482100 PROTEIN"/>
    <property type="match status" value="1"/>
</dbReference>
<keyword evidence="3" id="KW-1185">Reference proteome</keyword>
<evidence type="ECO:0000313" key="3">
    <source>
        <dbReference type="Proteomes" id="UP001459277"/>
    </source>
</evidence>
<gene>
    <name evidence="2" type="ORF">SO802_012059</name>
</gene>
<feature type="domain" description="At2g35280-like TPR" evidence="1">
    <location>
        <begin position="88"/>
        <end position="186"/>
    </location>
</feature>
<protein>
    <recommendedName>
        <fullName evidence="1">At2g35280-like TPR domain-containing protein</fullName>
    </recommendedName>
</protein>
<name>A0AAW2D452_9ROSI</name>
<evidence type="ECO:0000313" key="2">
    <source>
        <dbReference type="EMBL" id="KAL0004498.1"/>
    </source>
</evidence>
<organism evidence="2 3">
    <name type="scientific">Lithocarpus litseifolius</name>
    <dbReference type="NCBI Taxonomy" id="425828"/>
    <lineage>
        <taxon>Eukaryota</taxon>
        <taxon>Viridiplantae</taxon>
        <taxon>Streptophyta</taxon>
        <taxon>Embryophyta</taxon>
        <taxon>Tracheophyta</taxon>
        <taxon>Spermatophyta</taxon>
        <taxon>Magnoliopsida</taxon>
        <taxon>eudicotyledons</taxon>
        <taxon>Gunneridae</taxon>
        <taxon>Pentapetalae</taxon>
        <taxon>rosids</taxon>
        <taxon>fabids</taxon>
        <taxon>Fagales</taxon>
        <taxon>Fagaceae</taxon>
        <taxon>Lithocarpus</taxon>
    </lineage>
</organism>
<dbReference type="Pfam" id="PF23310">
    <property type="entry name" value="TPR_27"/>
    <property type="match status" value="1"/>
</dbReference>
<reference evidence="2 3" key="1">
    <citation type="submission" date="2024-01" db="EMBL/GenBank/DDBJ databases">
        <title>A telomere-to-telomere, gap-free genome of sweet tea (Lithocarpus litseifolius).</title>
        <authorList>
            <person name="Zhou J."/>
        </authorList>
    </citation>
    <scope>NUCLEOTIDE SEQUENCE [LARGE SCALE GENOMIC DNA]</scope>
    <source>
        <strain evidence="2">Zhou-2022a</strain>
        <tissue evidence="2">Leaf</tissue>
    </source>
</reference>
<dbReference type="Proteomes" id="UP001459277">
    <property type="component" value="Unassembled WGS sequence"/>
</dbReference>
<sequence length="252" mass="28495">MAKIKATRKSEYKRTSFKRKSYSSSIKSSLPKDLWTEVLGHVASTSLADLFNVKLSCKDFSELAEDFYIFQQASLKKIPTNPFCLSFLSEEALSFLKLCLNFGNPESLFRQGVIDYLSLGRIKSGLEYLRRAADKGHLEATYVYGIILLCSEGELKQEGLRILFSLKRSNSGGMKDCRKRTKAVMQSGFWVRNFIVGPQIMCCREEPCQVLKRNSGWEPNDIELDADDDALCDACSCNCEVQWFSNILPGRG</sequence>
<accession>A0AAW2D452</accession>
<dbReference type="SUPFAM" id="SSF81901">
    <property type="entry name" value="HCP-like"/>
    <property type="match status" value="1"/>
</dbReference>
<dbReference type="AlphaFoldDB" id="A0AAW2D452"/>
<comment type="caution">
    <text evidence="2">The sequence shown here is derived from an EMBL/GenBank/DDBJ whole genome shotgun (WGS) entry which is preliminary data.</text>
</comment>
<dbReference type="InterPro" id="IPR011990">
    <property type="entry name" value="TPR-like_helical_dom_sf"/>
</dbReference>
<proteinExistence type="predicted"/>
<evidence type="ECO:0000259" key="1">
    <source>
        <dbReference type="Pfam" id="PF23310"/>
    </source>
</evidence>
<dbReference type="EMBL" id="JAZDWU010000004">
    <property type="protein sequence ID" value="KAL0004498.1"/>
    <property type="molecule type" value="Genomic_DNA"/>
</dbReference>